<dbReference type="SUPFAM" id="SSF52540">
    <property type="entry name" value="P-loop containing nucleoside triphosphate hydrolases"/>
    <property type="match status" value="1"/>
</dbReference>
<accession>A0A4S8QVL5</accession>
<feature type="region of interest" description="Disordered" evidence="2">
    <location>
        <begin position="1426"/>
        <end position="1566"/>
    </location>
</feature>
<feature type="region of interest" description="Disordered" evidence="2">
    <location>
        <begin position="170"/>
        <end position="202"/>
    </location>
</feature>
<feature type="domain" description="DUF7605" evidence="4">
    <location>
        <begin position="1155"/>
        <end position="1346"/>
    </location>
</feature>
<evidence type="ECO:0000256" key="2">
    <source>
        <dbReference type="SAM" id="MobiDB-lite"/>
    </source>
</evidence>
<proteinExistence type="predicted"/>
<feature type="compositionally biased region" description="Low complexity" evidence="2">
    <location>
        <begin position="1548"/>
        <end position="1566"/>
    </location>
</feature>
<dbReference type="Pfam" id="PF00350">
    <property type="entry name" value="Dynamin_N"/>
    <property type="match status" value="1"/>
</dbReference>
<sequence>MEEHGLALHRAFHEKALAVAPKAGREPGEFWAAVLEPDKNVSNLDSENLHWFKVKGKHTVAKVQKAFHKKCGVMVLLHQGHSMVSLTSQMQQINHFNDDIIIFWSTKAASEDNVSDTRRMPLQSIDGATQNRMHSASETPTIFKPNPEPTPATVKAEPVVSTISPSPFKTPAISRSLPDVGQVSTPTTLGSGSSQLSIPTPEPTSGYKLFADTHRENYWASEGTPAAIETALKKSWTVLTPASREFWEAKAQKNAINTPPSGNTSVPNHLLGFESFAEIHRGNYISSSATPGNFCSRFKSPIPAYANYKVAEIDSSLRKTWDKMPAQTREYYSTKDAQKSNLPISDYGPSLPEHAVDTKPLPGSPNLSASSPRASMAEDQTLIDPADYDLATEGENGSPEPEPQTVELAKLRLQKLMDDSSPEVLEEEVKKTNDFLNGLKKHLRVPEAQGNQDTSHWLQQIETLQAQVVDTPTIIGVVGNTGAGKSSIINAMLDEERLVPTNWYVSCSVEELKCLQISSMRACTAVVTEMSWNSIDDPNKKYRAEIEFIQESDWEKDLELSLNELIDVSGNVSRDCSNAETEAGIAYAKIKAVYPNRTHEMLAKSTVEELLAEFDVRKVLGATKTIEKSSPEFFYKELQRYVDSKEKSTKEKGKNSEKKKEKKTMEFWPLIKVVRIFVKADALSTGAVIVDLPGVHDSNAARAAVAAGYMKQCTGLWVCAPINRAVDDKAAKSLLGESFKRQLKYDGQFSRITFICSKTDDISVLEASDSLGLEDVMTEDYAKIDQIDKQVDKLNAKIAELKESMAVYNDIYHDADESLDIWDDLRRDLDAGKTVYAPKAKPEKSPKRKRSSSPKTSRKKSKKSESEDDDDDFIDDDEDEDREVQDEVSDNETEVEEEDLDRGEPLTIEDIEQKIDELKDTKKKARKEKVAIELAIKDVKNESKGFDVERKEIDTRMRAICIDGRNNYSKTAIQQDFATGIKELDMENAEEEDAENFNPDEDIRDYDAVARSLPVFCVSSRAYQQLNGRLKKDAKIPGFRNVQETEIPQLQSHCKKLTEAGRSAACRRFLNSLLQLVLSLSLWSNNDGTNINLSDSQKAAEARWLQKNVKELEESLDKAVGKCVLEMKDALTENIYQKFSEVIPLAADQAPGIVAKWGSPVNKMDRAAGGLHFQTYKAVTRRDGVYGNKSGKTLSYGFQNNAKLTAQGTYDFNSDLTEPIMKYLASHWEKNFSRRLPSVLRTFTTNANLILKKFHQAVESRSRKNGSGIAGLSMLSQQLRTYEATFSILTTEMVEAINNLQRDANREFVPVIAKNLAPSYQYCASERGAGMYMRMKDHMRASIDQKRNSMFKESCDEVKKSLDKMCRRVEESMNNKTDEVYLLMRRDYLQVLSGAQVGGEVMPRWERHMRLQVARALETYEKDEAEKGFNSVKDENSEETGSLKEDEAMKDVKAENLSGEKGDELTEGSAAQDDELNVGTERDDAAEEIAVKNERPADTETSNDEESEKYQEAPEMESSKMDVDAPAAEVSSAILPPAGVTPTEAVPTEATLTEATSTETSVLPSA</sequence>
<feature type="coiled-coil region" evidence="1">
    <location>
        <begin position="908"/>
        <end position="942"/>
    </location>
</feature>
<dbReference type="Gene3D" id="3.40.50.300">
    <property type="entry name" value="P-loop containing nucleotide triphosphate hydrolases"/>
    <property type="match status" value="1"/>
</dbReference>
<dbReference type="PANTHER" id="PTHR36681">
    <property type="entry name" value="NUCLEAR GTPASE, GERMINAL CENTER-ASSOCIATED, TANDEM DUPLICATE 3"/>
    <property type="match status" value="1"/>
</dbReference>
<evidence type="ECO:0000259" key="3">
    <source>
        <dbReference type="Pfam" id="PF00350"/>
    </source>
</evidence>
<feature type="coiled-coil region" evidence="1">
    <location>
        <begin position="784"/>
        <end position="811"/>
    </location>
</feature>
<feature type="compositionally biased region" description="Basic and acidic residues" evidence="2">
    <location>
        <begin position="1508"/>
        <end position="1523"/>
    </location>
</feature>
<evidence type="ECO:0000259" key="4">
    <source>
        <dbReference type="Pfam" id="PF24564"/>
    </source>
</evidence>
<dbReference type="OrthoDB" id="3598281at2759"/>
<dbReference type="PANTHER" id="PTHR36681:SF3">
    <property type="entry name" value="NUCLEAR GTPASE, GERMINAL CENTER-ASSOCIATED, TANDEM DUPLICATE 3"/>
    <property type="match status" value="1"/>
</dbReference>
<feature type="compositionally biased region" description="Basic residues" evidence="2">
    <location>
        <begin position="846"/>
        <end position="862"/>
    </location>
</feature>
<dbReference type="InterPro" id="IPR056024">
    <property type="entry name" value="DUF7605"/>
</dbReference>
<dbReference type="Proteomes" id="UP000308671">
    <property type="component" value="Unassembled WGS sequence"/>
</dbReference>
<feature type="compositionally biased region" description="Basic and acidic residues" evidence="2">
    <location>
        <begin position="1489"/>
        <end position="1498"/>
    </location>
</feature>
<dbReference type="Pfam" id="PF24564">
    <property type="entry name" value="DUF7605"/>
    <property type="match status" value="1"/>
</dbReference>
<feature type="compositionally biased region" description="Acidic residues" evidence="2">
    <location>
        <begin position="866"/>
        <end position="901"/>
    </location>
</feature>
<gene>
    <name evidence="5" type="ORF">BGAL_0245g00040</name>
</gene>
<feature type="compositionally biased region" description="Basic and acidic residues" evidence="2">
    <location>
        <begin position="1426"/>
        <end position="1464"/>
    </location>
</feature>
<protein>
    <submittedName>
        <fullName evidence="5">Uncharacterized protein</fullName>
    </submittedName>
</protein>
<dbReference type="EMBL" id="PQXL01000245">
    <property type="protein sequence ID" value="THV48481.1"/>
    <property type="molecule type" value="Genomic_DNA"/>
</dbReference>
<feature type="compositionally biased region" description="Polar residues" evidence="2">
    <location>
        <begin position="182"/>
        <end position="198"/>
    </location>
</feature>
<evidence type="ECO:0000313" key="5">
    <source>
        <dbReference type="EMBL" id="THV48481.1"/>
    </source>
</evidence>
<comment type="caution">
    <text evidence="5">The sequence shown here is derived from an EMBL/GenBank/DDBJ whole genome shotgun (WGS) entry which is preliminary data.</text>
</comment>
<evidence type="ECO:0000313" key="6">
    <source>
        <dbReference type="Proteomes" id="UP000308671"/>
    </source>
</evidence>
<name>A0A4S8QVL5_9HELO</name>
<feature type="domain" description="Dynamin N-terminal" evidence="3">
    <location>
        <begin position="475"/>
        <end position="735"/>
    </location>
</feature>
<evidence type="ECO:0000256" key="1">
    <source>
        <dbReference type="SAM" id="Coils"/>
    </source>
</evidence>
<feature type="region of interest" description="Disordered" evidence="2">
    <location>
        <begin position="833"/>
        <end position="907"/>
    </location>
</feature>
<keyword evidence="1" id="KW-0175">Coiled coil</keyword>
<feature type="compositionally biased region" description="Polar residues" evidence="2">
    <location>
        <begin position="131"/>
        <end position="140"/>
    </location>
</feature>
<reference evidence="5 6" key="1">
    <citation type="submission" date="2017-12" db="EMBL/GenBank/DDBJ databases">
        <title>Comparative genomics of Botrytis spp.</title>
        <authorList>
            <person name="Valero-Jimenez C.A."/>
            <person name="Tapia P."/>
            <person name="Veloso J."/>
            <person name="Silva-Moreno E."/>
            <person name="Staats M."/>
            <person name="Valdes J.H."/>
            <person name="Van Kan J.A.L."/>
        </authorList>
    </citation>
    <scope>NUCLEOTIDE SEQUENCE [LARGE SCALE GENOMIC DNA]</scope>
    <source>
        <strain evidence="5 6">MUCL435</strain>
    </source>
</reference>
<keyword evidence="6" id="KW-1185">Reference proteome</keyword>
<dbReference type="InterPro" id="IPR027417">
    <property type="entry name" value="P-loop_NTPase"/>
</dbReference>
<feature type="region of interest" description="Disordered" evidence="2">
    <location>
        <begin position="332"/>
        <end position="379"/>
    </location>
</feature>
<dbReference type="InterPro" id="IPR045063">
    <property type="entry name" value="Dynamin_N"/>
</dbReference>
<feature type="region of interest" description="Disordered" evidence="2">
    <location>
        <begin position="131"/>
        <end position="153"/>
    </location>
</feature>
<organism evidence="5 6">
    <name type="scientific">Botrytis galanthina</name>
    <dbReference type="NCBI Taxonomy" id="278940"/>
    <lineage>
        <taxon>Eukaryota</taxon>
        <taxon>Fungi</taxon>
        <taxon>Dikarya</taxon>
        <taxon>Ascomycota</taxon>
        <taxon>Pezizomycotina</taxon>
        <taxon>Leotiomycetes</taxon>
        <taxon>Helotiales</taxon>
        <taxon>Sclerotiniaceae</taxon>
        <taxon>Botrytis</taxon>
    </lineage>
</organism>